<feature type="domain" description="HTH araC/xylS-type" evidence="5">
    <location>
        <begin position="176"/>
        <end position="274"/>
    </location>
</feature>
<dbReference type="OrthoDB" id="253601at2"/>
<keyword evidence="7" id="KW-1185">Reference proteome</keyword>
<dbReference type="InterPro" id="IPR013096">
    <property type="entry name" value="Cupin_2"/>
</dbReference>
<evidence type="ECO:0000313" key="6">
    <source>
        <dbReference type="EMBL" id="SFN70871.1"/>
    </source>
</evidence>
<dbReference type="EMBL" id="FOVK01000004">
    <property type="protein sequence ID" value="SFN70871.1"/>
    <property type="molecule type" value="Genomic_DNA"/>
</dbReference>
<keyword evidence="3" id="KW-0804">Transcription</keyword>
<protein>
    <submittedName>
        <fullName evidence="6">AraC-type DNA-binding protein</fullName>
    </submittedName>
</protein>
<dbReference type="InterPro" id="IPR018062">
    <property type="entry name" value="HTH_AraC-typ_CS"/>
</dbReference>
<name>A0A1I5B8I7_9CLOT</name>
<dbReference type="PANTHER" id="PTHR43280">
    <property type="entry name" value="ARAC-FAMILY TRANSCRIPTIONAL REGULATOR"/>
    <property type="match status" value="1"/>
</dbReference>
<dbReference type="PROSITE" id="PS01124">
    <property type="entry name" value="HTH_ARAC_FAMILY_2"/>
    <property type="match status" value="1"/>
</dbReference>
<evidence type="ECO:0000313" key="7">
    <source>
        <dbReference type="Proteomes" id="UP000181899"/>
    </source>
</evidence>
<proteinExistence type="predicted"/>
<reference evidence="6 7" key="1">
    <citation type="submission" date="2016-10" db="EMBL/GenBank/DDBJ databases">
        <authorList>
            <person name="de Groot N.N."/>
        </authorList>
    </citation>
    <scope>NUCLEOTIDE SEQUENCE [LARGE SCALE GENOMIC DNA]</scope>
    <source>
        <strain evidence="6 7">ML2</strain>
    </source>
</reference>
<dbReference type="STRING" id="398199.SAMN05421804_107124"/>
<keyword evidence="1" id="KW-0805">Transcription regulation</keyword>
<keyword evidence="2 6" id="KW-0238">DNA-binding</keyword>
<dbReference type="InterPro" id="IPR037923">
    <property type="entry name" value="HTH-like"/>
</dbReference>
<dbReference type="RefSeq" id="WP_074911815.1">
    <property type="nucleotide sequence ID" value="NZ_FOVK01000004.1"/>
</dbReference>
<dbReference type="Pfam" id="PF12833">
    <property type="entry name" value="HTH_18"/>
    <property type="match status" value="1"/>
</dbReference>
<evidence type="ECO:0000256" key="1">
    <source>
        <dbReference type="ARBA" id="ARBA00023015"/>
    </source>
</evidence>
<evidence type="ECO:0000259" key="5">
    <source>
        <dbReference type="PROSITE" id="PS01124"/>
    </source>
</evidence>
<dbReference type="Gene3D" id="2.60.120.10">
    <property type="entry name" value="Jelly Rolls"/>
    <property type="match status" value="1"/>
</dbReference>
<dbReference type="Proteomes" id="UP000181899">
    <property type="component" value="Unassembled WGS sequence"/>
</dbReference>
<dbReference type="PRINTS" id="PR00032">
    <property type="entry name" value="HTHARAC"/>
</dbReference>
<organism evidence="6 7">
    <name type="scientific">Proteiniclasticum ruminis</name>
    <dbReference type="NCBI Taxonomy" id="398199"/>
    <lineage>
        <taxon>Bacteria</taxon>
        <taxon>Bacillati</taxon>
        <taxon>Bacillota</taxon>
        <taxon>Clostridia</taxon>
        <taxon>Eubacteriales</taxon>
        <taxon>Clostridiaceae</taxon>
        <taxon>Proteiniclasticum</taxon>
    </lineage>
</organism>
<keyword evidence="4" id="KW-0175">Coiled coil</keyword>
<dbReference type="InterPro" id="IPR020449">
    <property type="entry name" value="Tscrpt_reg_AraC-type_HTH"/>
</dbReference>
<dbReference type="Gene3D" id="1.10.10.60">
    <property type="entry name" value="Homeodomain-like"/>
    <property type="match status" value="2"/>
</dbReference>
<dbReference type="PANTHER" id="PTHR43280:SF2">
    <property type="entry name" value="HTH-TYPE TRANSCRIPTIONAL REGULATOR EXSA"/>
    <property type="match status" value="1"/>
</dbReference>
<dbReference type="SMART" id="SM00342">
    <property type="entry name" value="HTH_ARAC"/>
    <property type="match status" value="1"/>
</dbReference>
<accession>A0A1I5B8I7</accession>
<sequence>MKAHVIYKNKRSNLTLKQYAYYITYYKYNWHRDVELITLLEGEIEVNIHGESYVMKEKDVMLINSNIGHATMARKPDSIAMVLHFSPEYFSHWFKEQPIFHLNSLEMTRHGKKEFFDEIRHKMIQMTSYMELKSKSEEIIYESLFHSIIADLFIHFPPHPDETYDALTTSGNEKIIKIIDYINNHFREKITLEVLQEVTGYNKSYISQIIKQDLGINYYEYLTRVRMREAIYSLTSTKERISDISFNNGFSDVKSFNTAFKERFGKSPSEYRKSLVHSQKQGSSNDKIYVELETLREILNGSSKKSSGPDFEKNLLQEQEKIDDSKLQEEILQEVTLEIAQLRNRFDKLAEKIDKLK</sequence>
<evidence type="ECO:0000256" key="3">
    <source>
        <dbReference type="ARBA" id="ARBA00023163"/>
    </source>
</evidence>
<dbReference type="InterPro" id="IPR009057">
    <property type="entry name" value="Homeodomain-like_sf"/>
</dbReference>
<dbReference type="InterPro" id="IPR018060">
    <property type="entry name" value="HTH_AraC"/>
</dbReference>
<dbReference type="GO" id="GO:0043565">
    <property type="term" value="F:sequence-specific DNA binding"/>
    <property type="evidence" value="ECO:0007669"/>
    <property type="project" value="InterPro"/>
</dbReference>
<evidence type="ECO:0000256" key="2">
    <source>
        <dbReference type="ARBA" id="ARBA00023125"/>
    </source>
</evidence>
<dbReference type="InterPro" id="IPR014710">
    <property type="entry name" value="RmlC-like_jellyroll"/>
</dbReference>
<gene>
    <name evidence="6" type="ORF">SAMN04488695_10464</name>
</gene>
<dbReference type="SUPFAM" id="SSF51215">
    <property type="entry name" value="Regulatory protein AraC"/>
    <property type="match status" value="1"/>
</dbReference>
<feature type="coiled-coil region" evidence="4">
    <location>
        <begin position="325"/>
        <end position="352"/>
    </location>
</feature>
<dbReference type="AlphaFoldDB" id="A0A1I5B8I7"/>
<dbReference type="PROSITE" id="PS00041">
    <property type="entry name" value="HTH_ARAC_FAMILY_1"/>
    <property type="match status" value="1"/>
</dbReference>
<dbReference type="SUPFAM" id="SSF46689">
    <property type="entry name" value="Homeodomain-like"/>
    <property type="match status" value="1"/>
</dbReference>
<dbReference type="GO" id="GO:0003700">
    <property type="term" value="F:DNA-binding transcription factor activity"/>
    <property type="evidence" value="ECO:0007669"/>
    <property type="project" value="InterPro"/>
</dbReference>
<evidence type="ECO:0000256" key="4">
    <source>
        <dbReference type="SAM" id="Coils"/>
    </source>
</evidence>
<dbReference type="Pfam" id="PF07883">
    <property type="entry name" value="Cupin_2"/>
    <property type="match status" value="1"/>
</dbReference>